<dbReference type="PANTHER" id="PTHR34535">
    <property type="entry name" value="HYDROGENASE MATURATION FACTOR HYPA"/>
    <property type="match status" value="1"/>
</dbReference>
<organism evidence="6 7">
    <name type="scientific">Spirulina subsalsa FACHB-351</name>
    <dbReference type="NCBI Taxonomy" id="234711"/>
    <lineage>
        <taxon>Bacteria</taxon>
        <taxon>Bacillati</taxon>
        <taxon>Cyanobacteriota</taxon>
        <taxon>Cyanophyceae</taxon>
        <taxon>Spirulinales</taxon>
        <taxon>Spirulinaceae</taxon>
        <taxon>Spirulina</taxon>
    </lineage>
</organism>
<evidence type="ECO:0000256" key="5">
    <source>
        <dbReference type="HAMAP-Rule" id="MF_00213"/>
    </source>
</evidence>
<proteinExistence type="inferred from homology"/>
<dbReference type="EMBL" id="JAIHOM010000006">
    <property type="protein sequence ID" value="MCW6035055.1"/>
    <property type="molecule type" value="Genomic_DNA"/>
</dbReference>
<gene>
    <name evidence="5 6" type="primary">hypA</name>
    <name evidence="6" type="ORF">K4A83_02040</name>
</gene>
<dbReference type="PIRSF" id="PIRSF004761">
    <property type="entry name" value="Hydrgn_mat_HypA"/>
    <property type="match status" value="1"/>
</dbReference>
<name>A0ABT3L0P6_9CYAN</name>
<feature type="binding site" evidence="5">
    <location>
        <position position="73"/>
    </location>
    <ligand>
        <name>Zn(2+)</name>
        <dbReference type="ChEBI" id="CHEBI:29105"/>
    </ligand>
</feature>
<comment type="function">
    <text evidence="5">Involved in the maturation of [NiFe] hydrogenases. Required for nickel insertion into the metal center of the hydrogenase.</text>
</comment>
<feature type="binding site" evidence="5">
    <location>
        <position position="92"/>
    </location>
    <ligand>
        <name>Zn(2+)</name>
        <dbReference type="ChEBI" id="CHEBI:29105"/>
    </ligand>
</feature>
<comment type="similarity">
    <text evidence="1 5">Belongs to the HypA/HybF family.</text>
</comment>
<dbReference type="Pfam" id="PF01155">
    <property type="entry name" value="HypA"/>
    <property type="match status" value="1"/>
</dbReference>
<dbReference type="InterPro" id="IPR020538">
    <property type="entry name" value="Hydgase_Ni_incorp_HypA/HybF_CS"/>
</dbReference>
<feature type="binding site" evidence="5">
    <location>
        <position position="2"/>
    </location>
    <ligand>
        <name>Ni(2+)</name>
        <dbReference type="ChEBI" id="CHEBI:49786"/>
    </ligand>
</feature>
<dbReference type="Gene3D" id="3.30.2320.80">
    <property type="match status" value="1"/>
</dbReference>
<keyword evidence="2 5" id="KW-0533">Nickel</keyword>
<comment type="caution">
    <text evidence="6">The sequence shown here is derived from an EMBL/GenBank/DDBJ whole genome shotgun (WGS) entry which is preliminary data.</text>
</comment>
<sequence>MHEVSLMEQTLAIAFDHAQQQNAQRIHRLKMRIGAVSGVVPEALSFAFDVVASGTIAEGATLEIENIPVTCFCPDCDLLFNPPDLFYQCPHCGSYIQKPLAGQEIELTSLEVS</sequence>
<dbReference type="HAMAP" id="MF_00213">
    <property type="entry name" value="HypA_HybF"/>
    <property type="match status" value="1"/>
</dbReference>
<keyword evidence="7" id="KW-1185">Reference proteome</keyword>
<protein>
    <recommendedName>
        <fullName evidence="5">Hydrogenase maturation factor HypA</fullName>
    </recommendedName>
</protein>
<dbReference type="InterPro" id="IPR000688">
    <property type="entry name" value="HypA/HybF"/>
</dbReference>
<feature type="binding site" evidence="5">
    <location>
        <position position="89"/>
    </location>
    <ligand>
        <name>Zn(2+)</name>
        <dbReference type="ChEBI" id="CHEBI:29105"/>
    </ligand>
</feature>
<evidence type="ECO:0000313" key="6">
    <source>
        <dbReference type="EMBL" id="MCW6035055.1"/>
    </source>
</evidence>
<evidence type="ECO:0000256" key="3">
    <source>
        <dbReference type="ARBA" id="ARBA00022723"/>
    </source>
</evidence>
<evidence type="ECO:0000256" key="2">
    <source>
        <dbReference type="ARBA" id="ARBA00022596"/>
    </source>
</evidence>
<dbReference type="RefSeq" id="WP_265262718.1">
    <property type="nucleotide sequence ID" value="NZ_JAIHOM010000006.1"/>
</dbReference>
<evidence type="ECO:0000256" key="4">
    <source>
        <dbReference type="ARBA" id="ARBA00022833"/>
    </source>
</evidence>
<dbReference type="PANTHER" id="PTHR34535:SF3">
    <property type="entry name" value="HYDROGENASE MATURATION FACTOR HYPA"/>
    <property type="match status" value="1"/>
</dbReference>
<accession>A0ABT3L0P6</accession>
<dbReference type="Proteomes" id="UP001526426">
    <property type="component" value="Unassembled WGS sequence"/>
</dbReference>
<feature type="binding site" evidence="5">
    <location>
        <position position="76"/>
    </location>
    <ligand>
        <name>Zn(2+)</name>
        <dbReference type="ChEBI" id="CHEBI:29105"/>
    </ligand>
</feature>
<evidence type="ECO:0000256" key="1">
    <source>
        <dbReference type="ARBA" id="ARBA00010748"/>
    </source>
</evidence>
<reference evidence="6 7" key="1">
    <citation type="submission" date="2021-08" db="EMBL/GenBank/DDBJ databases">
        <title>Draft genome sequence of Spirulina subsalsa with high tolerance to salinity and hype-accumulation of phycocyanin.</title>
        <authorList>
            <person name="Pei H."/>
            <person name="Jiang L."/>
        </authorList>
    </citation>
    <scope>NUCLEOTIDE SEQUENCE [LARGE SCALE GENOMIC DNA]</scope>
    <source>
        <strain evidence="6 7">FACHB-351</strain>
    </source>
</reference>
<dbReference type="PROSITE" id="PS01249">
    <property type="entry name" value="HYPA"/>
    <property type="match status" value="1"/>
</dbReference>
<keyword evidence="3 5" id="KW-0479">Metal-binding</keyword>
<keyword evidence="4 5" id="KW-0862">Zinc</keyword>
<dbReference type="NCBIfam" id="TIGR00100">
    <property type="entry name" value="hypA"/>
    <property type="match status" value="1"/>
</dbReference>
<evidence type="ECO:0000313" key="7">
    <source>
        <dbReference type="Proteomes" id="UP001526426"/>
    </source>
</evidence>